<evidence type="ECO:0000256" key="6">
    <source>
        <dbReference type="ARBA" id="ARBA00022679"/>
    </source>
</evidence>
<dbReference type="PIRSF" id="PIRSF003167">
    <property type="entry name" value="STHK_NarX/NarQ"/>
    <property type="match status" value="1"/>
</dbReference>
<evidence type="ECO:0000256" key="2">
    <source>
        <dbReference type="ARBA" id="ARBA00004429"/>
    </source>
</evidence>
<dbReference type="PROSITE" id="PS50885">
    <property type="entry name" value="HAMP"/>
    <property type="match status" value="1"/>
</dbReference>
<dbReference type="Pfam" id="PF07730">
    <property type="entry name" value="HisKA_3"/>
    <property type="match status" value="1"/>
</dbReference>
<sequence>MRIKRSVSTRIAHYLLIIIVFAGLITTLSFVIMTSNRSDAESINVSGSLRMQSYRLIYEIQNHPDNVERYLQQYQTTLHTHALTELNNSLLVPNTVKTEYQSVIQRWQTLENYIRHGDIEAYQQNIEQYVAQLDKFVYVLQQFAEKKLTLATTVISVSMLLIVAMVSYVIWYTHKQVVKPLHRLARASSQVQMRMFNHISLDTNKNDELGMLALVFTQMASDLQKLYSALEKQVDEKTKKLSQVNRSLSMLYYCSQQLSGNELDRTRLQQVLNHVLLNEHLRSLEVHIYQNEQWNIHLGKTVEALNWQTNPIDVEGQVLGELRWQAGLPCPDYRTMQNIAQMLGRALYFSHTQRQQQQLLLMEERAIIARELHDSLAQVLSFLQIQLTRLKHTIRKNNTSAQEKSLEIITEFEQALSDGYIQLRELLATFRLTIQEANLQLALEQVIENLQNQTEIKITLACSLPSQTFNAQQQVHALQIVREAILNAIKHSQASLIEVIAHTNEDGENELIVQDNGIGIPSLEEPSGHYGLNIMHERAKQLNAHLSIQAQPTGGTQVKITLPSFTPTNQDHT</sequence>
<keyword evidence="5" id="KW-0597">Phosphoprotein</keyword>
<keyword evidence="9 14" id="KW-0418">Kinase</keyword>
<dbReference type="InterPro" id="IPR005467">
    <property type="entry name" value="His_kinase_dom"/>
</dbReference>
<dbReference type="InterPro" id="IPR016380">
    <property type="entry name" value="Sig_transdc_His_kin_NarX/NarQ"/>
</dbReference>
<feature type="transmembrane region" description="Helical" evidence="16">
    <location>
        <begin position="148"/>
        <end position="173"/>
    </location>
</feature>
<dbReference type="NCBIfam" id="NF008184">
    <property type="entry name" value="PRK10935.1"/>
    <property type="match status" value="1"/>
</dbReference>
<evidence type="ECO:0000256" key="11">
    <source>
        <dbReference type="ARBA" id="ARBA00022989"/>
    </source>
</evidence>
<dbReference type="SMART" id="SM00304">
    <property type="entry name" value="HAMP"/>
    <property type="match status" value="1"/>
</dbReference>
<keyword evidence="11 16" id="KW-1133">Transmembrane helix</keyword>
<dbReference type="InterPro" id="IPR011712">
    <property type="entry name" value="Sig_transdc_His_kin_sub3_dim/P"/>
</dbReference>
<keyword evidence="8 14" id="KW-0547">Nucleotide-binding</keyword>
<feature type="domain" description="Histidine kinase" evidence="17">
    <location>
        <begin position="367"/>
        <end position="566"/>
    </location>
</feature>
<feature type="domain" description="HAMP" evidence="18">
    <location>
        <begin position="175"/>
        <end position="228"/>
    </location>
</feature>
<comment type="catalytic activity">
    <reaction evidence="1 14">
        <text>ATP + protein L-histidine = ADP + protein N-phospho-L-histidine.</text>
        <dbReference type="EC" id="2.7.13.3"/>
    </reaction>
</comment>
<proteinExistence type="predicted"/>
<dbReference type="PANTHER" id="PTHR24421">
    <property type="entry name" value="NITRATE/NITRITE SENSOR PROTEIN NARX-RELATED"/>
    <property type="match status" value="1"/>
</dbReference>
<keyword evidence="6 14" id="KW-0808">Transferase</keyword>
<keyword evidence="10 14" id="KW-0067">ATP-binding</keyword>
<keyword evidence="15" id="KW-0175">Coiled coil</keyword>
<evidence type="ECO:0000256" key="7">
    <source>
        <dbReference type="ARBA" id="ARBA00022692"/>
    </source>
</evidence>
<dbReference type="InterPro" id="IPR042295">
    <property type="entry name" value="NarX-like_N_sf"/>
</dbReference>
<dbReference type="Gene3D" id="3.30.565.10">
    <property type="entry name" value="Histidine kinase-like ATPase, C-terminal domain"/>
    <property type="match status" value="1"/>
</dbReference>
<dbReference type="PANTHER" id="PTHR24421:SF10">
    <property type="entry name" value="NITRATE_NITRITE SENSOR PROTEIN NARQ"/>
    <property type="match status" value="1"/>
</dbReference>
<evidence type="ECO:0000256" key="3">
    <source>
        <dbReference type="ARBA" id="ARBA00022475"/>
    </source>
</evidence>
<gene>
    <name evidence="19" type="ORF">CVP05_03050</name>
</gene>
<dbReference type="Pfam" id="PF00672">
    <property type="entry name" value="HAMP"/>
    <property type="match status" value="1"/>
</dbReference>
<keyword evidence="20" id="KW-1185">Reference proteome</keyword>
<evidence type="ECO:0000256" key="12">
    <source>
        <dbReference type="ARBA" id="ARBA00023012"/>
    </source>
</evidence>
<dbReference type="GO" id="GO:0005886">
    <property type="term" value="C:plasma membrane"/>
    <property type="evidence" value="ECO:0007669"/>
    <property type="project" value="UniProtKB-SubCell"/>
</dbReference>
<evidence type="ECO:0000256" key="5">
    <source>
        <dbReference type="ARBA" id="ARBA00022553"/>
    </source>
</evidence>
<evidence type="ECO:0000256" key="13">
    <source>
        <dbReference type="ARBA" id="ARBA00023136"/>
    </source>
</evidence>
<organism evidence="19 20">
    <name type="scientific">Conservatibacter flavescens</name>
    <dbReference type="NCBI Taxonomy" id="28161"/>
    <lineage>
        <taxon>Bacteria</taxon>
        <taxon>Pseudomonadati</taxon>
        <taxon>Pseudomonadota</taxon>
        <taxon>Gammaproteobacteria</taxon>
        <taxon>Pasteurellales</taxon>
        <taxon>Pasteurellaceae</taxon>
        <taxon>Conservatibacter</taxon>
    </lineage>
</organism>
<comment type="caution">
    <text evidence="19">The sequence shown here is derived from an EMBL/GenBank/DDBJ whole genome shotgun (WGS) entry which is preliminary data.</text>
</comment>
<evidence type="ECO:0000256" key="8">
    <source>
        <dbReference type="ARBA" id="ARBA00022741"/>
    </source>
</evidence>
<dbReference type="InterPro" id="IPR003594">
    <property type="entry name" value="HATPase_dom"/>
</dbReference>
<dbReference type="GO" id="GO:0046983">
    <property type="term" value="F:protein dimerization activity"/>
    <property type="evidence" value="ECO:0007669"/>
    <property type="project" value="UniProtKB-UniRule"/>
</dbReference>
<accession>A0A2M8S4U7</accession>
<dbReference type="InterPro" id="IPR029095">
    <property type="entry name" value="NarX-like_N"/>
</dbReference>
<keyword evidence="4 14" id="KW-0997">Cell inner membrane</keyword>
<dbReference type="EMBL" id="PHHA01000003">
    <property type="protein sequence ID" value="PJG86164.1"/>
    <property type="molecule type" value="Genomic_DNA"/>
</dbReference>
<evidence type="ECO:0000259" key="17">
    <source>
        <dbReference type="PROSITE" id="PS50109"/>
    </source>
</evidence>
<dbReference type="RefSeq" id="WP_100288096.1">
    <property type="nucleotide sequence ID" value="NZ_PHHA01000003.1"/>
</dbReference>
<dbReference type="Proteomes" id="UP000229329">
    <property type="component" value="Unassembled WGS sequence"/>
</dbReference>
<evidence type="ECO:0000256" key="4">
    <source>
        <dbReference type="ARBA" id="ARBA00022519"/>
    </source>
</evidence>
<name>A0A2M8S4U7_9PAST</name>
<dbReference type="InterPro" id="IPR003660">
    <property type="entry name" value="HAMP_dom"/>
</dbReference>
<reference evidence="19 20" key="1">
    <citation type="submission" date="2017-11" db="EMBL/GenBank/DDBJ databases">
        <title>Reclassification of Bisgaard taxon 7 as Conservatibacter flavescens gen. nov., sp. nov.</title>
        <authorList>
            <person name="Christensen H."/>
        </authorList>
    </citation>
    <scope>NUCLEOTIDE SEQUENCE [LARGE SCALE GENOMIC DNA]</scope>
    <source>
        <strain evidence="19 20">7_4</strain>
    </source>
</reference>
<dbReference type="Gene3D" id="1.20.5.1930">
    <property type="match status" value="1"/>
</dbReference>
<dbReference type="PROSITE" id="PS50109">
    <property type="entry name" value="HIS_KIN"/>
    <property type="match status" value="1"/>
</dbReference>
<evidence type="ECO:0000313" key="20">
    <source>
        <dbReference type="Proteomes" id="UP000229329"/>
    </source>
</evidence>
<dbReference type="GO" id="GO:0000155">
    <property type="term" value="F:phosphorelay sensor kinase activity"/>
    <property type="evidence" value="ECO:0007669"/>
    <property type="project" value="UniProtKB-UniRule"/>
</dbReference>
<feature type="transmembrane region" description="Helical" evidence="16">
    <location>
        <begin position="12"/>
        <end position="32"/>
    </location>
</feature>
<evidence type="ECO:0000313" key="19">
    <source>
        <dbReference type="EMBL" id="PJG86164.1"/>
    </source>
</evidence>
<evidence type="ECO:0000256" key="15">
    <source>
        <dbReference type="SAM" id="Coils"/>
    </source>
</evidence>
<keyword evidence="13 14" id="KW-0472">Membrane</keyword>
<evidence type="ECO:0000256" key="9">
    <source>
        <dbReference type="ARBA" id="ARBA00022777"/>
    </source>
</evidence>
<keyword evidence="7 16" id="KW-0812">Transmembrane</keyword>
<dbReference type="GO" id="GO:0005524">
    <property type="term" value="F:ATP binding"/>
    <property type="evidence" value="ECO:0007669"/>
    <property type="project" value="UniProtKB-UniRule"/>
</dbReference>
<evidence type="ECO:0000256" key="14">
    <source>
        <dbReference type="PIRNR" id="PIRNR003167"/>
    </source>
</evidence>
<evidence type="ECO:0000259" key="18">
    <source>
        <dbReference type="PROSITE" id="PS50885"/>
    </source>
</evidence>
<keyword evidence="12 14" id="KW-0902">Two-component regulatory system</keyword>
<dbReference type="Pfam" id="PF13675">
    <property type="entry name" value="PilJ"/>
    <property type="match status" value="1"/>
</dbReference>
<dbReference type="Pfam" id="PF02518">
    <property type="entry name" value="HATPase_c"/>
    <property type="match status" value="1"/>
</dbReference>
<evidence type="ECO:0000256" key="1">
    <source>
        <dbReference type="ARBA" id="ARBA00000085"/>
    </source>
</evidence>
<dbReference type="OrthoDB" id="9811306at2"/>
<feature type="coiled-coil region" evidence="15">
    <location>
        <begin position="220"/>
        <end position="247"/>
    </location>
</feature>
<dbReference type="EC" id="2.7.13.3" evidence="14"/>
<comment type="subcellular location">
    <subcellularLocation>
        <location evidence="2">Cell inner membrane</location>
        <topology evidence="2">Multi-pass membrane protein</topology>
    </subcellularLocation>
</comment>
<keyword evidence="3 14" id="KW-1003">Cell membrane</keyword>
<evidence type="ECO:0000256" key="10">
    <source>
        <dbReference type="ARBA" id="ARBA00022840"/>
    </source>
</evidence>
<dbReference type="SMART" id="SM00387">
    <property type="entry name" value="HATPase_c"/>
    <property type="match status" value="1"/>
</dbReference>
<evidence type="ECO:0000256" key="16">
    <source>
        <dbReference type="SAM" id="Phobius"/>
    </source>
</evidence>
<dbReference type="SUPFAM" id="SSF55874">
    <property type="entry name" value="ATPase domain of HSP90 chaperone/DNA topoisomerase II/histidine kinase"/>
    <property type="match status" value="1"/>
</dbReference>
<protein>
    <recommendedName>
        <fullName evidence="14">Sensor protein</fullName>
        <ecNumber evidence="14">2.7.13.3</ecNumber>
    </recommendedName>
</protein>
<dbReference type="Gene3D" id="6.10.340.10">
    <property type="match status" value="1"/>
</dbReference>
<dbReference type="InterPro" id="IPR050482">
    <property type="entry name" value="Sensor_HK_TwoCompSys"/>
</dbReference>
<dbReference type="InterPro" id="IPR036890">
    <property type="entry name" value="HATPase_C_sf"/>
</dbReference>
<dbReference type="CDD" id="cd16917">
    <property type="entry name" value="HATPase_UhpB-NarQ-NarX-like"/>
    <property type="match status" value="1"/>
</dbReference>
<dbReference type="CDD" id="cd06225">
    <property type="entry name" value="HAMP"/>
    <property type="match status" value="1"/>
</dbReference>
<dbReference type="AlphaFoldDB" id="A0A2M8S4U7"/>
<dbReference type="CDD" id="cd22899">
    <property type="entry name" value="NarQ_sensor"/>
    <property type="match status" value="1"/>
</dbReference>
<dbReference type="Gene3D" id="1.20.120.960">
    <property type="entry name" value="Histidine kinase NarX, sensor domain"/>
    <property type="match status" value="1"/>
</dbReference>